<dbReference type="GO" id="GO:0031499">
    <property type="term" value="C:TRAMP complex"/>
    <property type="evidence" value="ECO:0007669"/>
    <property type="project" value="TreeGrafter"/>
</dbReference>
<dbReference type="InterPro" id="IPR001878">
    <property type="entry name" value="Znf_CCHC"/>
</dbReference>
<dbReference type="OrthoDB" id="7608935at2759"/>
<feature type="compositionally biased region" description="Basic residues" evidence="9">
    <location>
        <begin position="33"/>
        <end position="42"/>
    </location>
</feature>
<evidence type="ECO:0000256" key="3">
    <source>
        <dbReference type="ARBA" id="ARBA00022723"/>
    </source>
</evidence>
<dbReference type="SUPFAM" id="SSF57756">
    <property type="entry name" value="Retrovirus zinc finger-like domains"/>
    <property type="match status" value="1"/>
</dbReference>
<keyword evidence="2" id="KW-0507">mRNA processing</keyword>
<comment type="caution">
    <text evidence="11">The sequence shown here is derived from an EMBL/GenBank/DDBJ whole genome shotgun (WGS) entry which is preliminary data.</text>
</comment>
<feature type="region of interest" description="Disordered" evidence="9">
    <location>
        <begin position="1"/>
        <end position="210"/>
    </location>
</feature>
<keyword evidence="4" id="KW-0677">Repeat</keyword>
<evidence type="ECO:0000256" key="9">
    <source>
        <dbReference type="SAM" id="MobiDB-lite"/>
    </source>
</evidence>
<dbReference type="GO" id="GO:0071035">
    <property type="term" value="P:nuclear polyadenylation-dependent rRNA catabolic process"/>
    <property type="evidence" value="ECO:0007669"/>
    <property type="project" value="TreeGrafter"/>
</dbReference>
<dbReference type="GO" id="GO:0003723">
    <property type="term" value="F:RNA binding"/>
    <property type="evidence" value="ECO:0007669"/>
    <property type="project" value="TreeGrafter"/>
</dbReference>
<evidence type="ECO:0000256" key="1">
    <source>
        <dbReference type="ARBA" id="ARBA00004123"/>
    </source>
</evidence>
<dbReference type="PANTHER" id="PTHR46543">
    <property type="entry name" value="ZINC FINGER CCHC DOMAIN-CONTAINING PROTEIN 7"/>
    <property type="match status" value="1"/>
</dbReference>
<gene>
    <name evidence="11" type="ORF">BXZ70DRAFT_454075</name>
</gene>
<dbReference type="EMBL" id="JAEVFJ010000032">
    <property type="protein sequence ID" value="KAH8092453.1"/>
    <property type="molecule type" value="Genomic_DNA"/>
</dbReference>
<evidence type="ECO:0000256" key="7">
    <source>
        <dbReference type="ARBA" id="ARBA00023242"/>
    </source>
</evidence>
<evidence type="ECO:0000256" key="4">
    <source>
        <dbReference type="ARBA" id="ARBA00022737"/>
    </source>
</evidence>
<dbReference type="PANTHER" id="PTHR46543:SF1">
    <property type="entry name" value="ZINC FINGER CCHC DOMAIN-CONTAINING PROTEIN 7"/>
    <property type="match status" value="1"/>
</dbReference>
<keyword evidence="7" id="KW-0539">Nucleus</keyword>
<keyword evidence="3" id="KW-0479">Metal-binding</keyword>
<keyword evidence="6" id="KW-0862">Zinc</keyword>
<dbReference type="GO" id="GO:0071036">
    <property type="term" value="P:nuclear polyadenylation-dependent snoRNA catabolic process"/>
    <property type="evidence" value="ECO:0007669"/>
    <property type="project" value="TreeGrafter"/>
</dbReference>
<sequence length="458" mass="50424">MSPEVIDLTSSPAPEYIVIDSDGDDNSSVIRLPKQKAKRQHSKSSLLDRMTGAHGERLRENSGEISNSGGDAKPKRRKKKKKKVAVVVDGAPEVEDENEEGEVKSDEVGNGREGKGNDEEEVGEIPQAVPSLLDRLSGVERPPKPTSAKRKNSDPGHGAEPTSERSSKKRKRKESGKENDGDSGGQKPRSPSPERKREGPSSSTAEELFFVDLTPAEIPVTVKIPMNSTRPSTQTSGSAAVEEVVQKLLLPAHVSLLENVNGVEPVEISDPTPQDTDEESYIDYLDYGDNDLKGLGPRYFEDPEEHAEGSESKRRLVCKKCGVEGQHVARDCHVIICLTCGVRDEHPTRNCPISKVCFTCGMKGHTRNNCPNRYRHNSVSKYDDCDRCGSSIHQAKECPTLWRMYEYVDDRQRQKILSSREEKANLAIGEGGEGYIGRDEWCYNCGESGHLGDVSVGQ</sequence>
<feature type="compositionally biased region" description="Basic and acidic residues" evidence="9">
    <location>
        <begin position="101"/>
        <end position="117"/>
    </location>
</feature>
<dbReference type="AlphaFoldDB" id="A0A8K0UHD3"/>
<feature type="compositionally biased region" description="Basic residues" evidence="9">
    <location>
        <begin position="74"/>
        <end position="84"/>
    </location>
</feature>
<comment type="subcellular location">
    <subcellularLocation>
        <location evidence="1">Nucleus</location>
    </subcellularLocation>
</comment>
<evidence type="ECO:0000313" key="12">
    <source>
        <dbReference type="Proteomes" id="UP000813824"/>
    </source>
</evidence>
<dbReference type="Gene3D" id="4.10.60.10">
    <property type="entry name" value="Zinc finger, CCHC-type"/>
    <property type="match status" value="2"/>
</dbReference>
<keyword evidence="12" id="KW-1185">Reference proteome</keyword>
<dbReference type="GO" id="GO:0071037">
    <property type="term" value="P:nuclear polyadenylation-dependent snRNA catabolic process"/>
    <property type="evidence" value="ECO:0007669"/>
    <property type="project" value="TreeGrafter"/>
</dbReference>
<evidence type="ECO:0000256" key="5">
    <source>
        <dbReference type="ARBA" id="ARBA00022771"/>
    </source>
</evidence>
<keyword evidence="5 8" id="KW-0863">Zinc-finger</keyword>
<reference evidence="11" key="1">
    <citation type="journal article" date="2021" name="New Phytol.">
        <title>Evolutionary innovations through gain and loss of genes in the ectomycorrhizal Boletales.</title>
        <authorList>
            <person name="Wu G."/>
            <person name="Miyauchi S."/>
            <person name="Morin E."/>
            <person name="Kuo A."/>
            <person name="Drula E."/>
            <person name="Varga T."/>
            <person name="Kohler A."/>
            <person name="Feng B."/>
            <person name="Cao Y."/>
            <person name="Lipzen A."/>
            <person name="Daum C."/>
            <person name="Hundley H."/>
            <person name="Pangilinan J."/>
            <person name="Johnson J."/>
            <person name="Barry K."/>
            <person name="LaButti K."/>
            <person name="Ng V."/>
            <person name="Ahrendt S."/>
            <person name="Min B."/>
            <person name="Choi I.G."/>
            <person name="Park H."/>
            <person name="Plett J.M."/>
            <person name="Magnuson J."/>
            <person name="Spatafora J.W."/>
            <person name="Nagy L.G."/>
            <person name="Henrissat B."/>
            <person name="Grigoriev I.V."/>
            <person name="Yang Z.L."/>
            <person name="Xu J."/>
            <person name="Martin F.M."/>
        </authorList>
    </citation>
    <scope>NUCLEOTIDE SEQUENCE</scope>
    <source>
        <strain evidence="11">KKN 215</strain>
    </source>
</reference>
<name>A0A8K0UHD3_9AGAR</name>
<protein>
    <recommendedName>
        <fullName evidence="10">CCHC-type domain-containing protein</fullName>
    </recommendedName>
</protein>
<dbReference type="GO" id="GO:0008270">
    <property type="term" value="F:zinc ion binding"/>
    <property type="evidence" value="ECO:0007669"/>
    <property type="project" value="UniProtKB-KW"/>
</dbReference>
<evidence type="ECO:0000256" key="8">
    <source>
        <dbReference type="PROSITE-ProRule" id="PRU00047"/>
    </source>
</evidence>
<proteinExistence type="predicted"/>
<dbReference type="SMART" id="SM00343">
    <property type="entry name" value="ZnF_C2HC"/>
    <property type="match status" value="4"/>
</dbReference>
<dbReference type="GO" id="GO:0006397">
    <property type="term" value="P:mRNA processing"/>
    <property type="evidence" value="ECO:0007669"/>
    <property type="project" value="UniProtKB-KW"/>
</dbReference>
<organism evidence="11 12">
    <name type="scientific">Cristinia sonorae</name>
    <dbReference type="NCBI Taxonomy" id="1940300"/>
    <lineage>
        <taxon>Eukaryota</taxon>
        <taxon>Fungi</taxon>
        <taxon>Dikarya</taxon>
        <taxon>Basidiomycota</taxon>
        <taxon>Agaricomycotina</taxon>
        <taxon>Agaricomycetes</taxon>
        <taxon>Agaricomycetidae</taxon>
        <taxon>Agaricales</taxon>
        <taxon>Pleurotineae</taxon>
        <taxon>Stephanosporaceae</taxon>
        <taxon>Cristinia</taxon>
    </lineage>
</organism>
<feature type="domain" description="CCHC-type" evidence="10">
    <location>
        <begin position="357"/>
        <end position="372"/>
    </location>
</feature>
<evidence type="ECO:0000259" key="10">
    <source>
        <dbReference type="PROSITE" id="PS50158"/>
    </source>
</evidence>
<evidence type="ECO:0000256" key="6">
    <source>
        <dbReference type="ARBA" id="ARBA00022833"/>
    </source>
</evidence>
<evidence type="ECO:0000256" key="2">
    <source>
        <dbReference type="ARBA" id="ARBA00022664"/>
    </source>
</evidence>
<dbReference type="PROSITE" id="PS50158">
    <property type="entry name" value="ZF_CCHC"/>
    <property type="match status" value="1"/>
</dbReference>
<evidence type="ECO:0000313" key="11">
    <source>
        <dbReference type="EMBL" id="KAH8092453.1"/>
    </source>
</evidence>
<dbReference type="InterPro" id="IPR036875">
    <property type="entry name" value="Znf_CCHC_sf"/>
</dbReference>
<dbReference type="Proteomes" id="UP000813824">
    <property type="component" value="Unassembled WGS sequence"/>
</dbReference>
<dbReference type="InterPro" id="IPR051644">
    <property type="entry name" value="TRAMP_AT-DNA-binding"/>
</dbReference>
<dbReference type="GO" id="GO:0071031">
    <property type="term" value="P:nuclear mRNA surveillance of mRNA 3'-end processing"/>
    <property type="evidence" value="ECO:0007669"/>
    <property type="project" value="TreeGrafter"/>
</dbReference>
<dbReference type="GO" id="GO:0071038">
    <property type="term" value="P:TRAMP-dependent tRNA surveillance pathway"/>
    <property type="evidence" value="ECO:0007669"/>
    <property type="project" value="TreeGrafter"/>
</dbReference>
<accession>A0A8K0UHD3</accession>
<dbReference type="GO" id="GO:0071039">
    <property type="term" value="P:nuclear polyadenylation-dependent CUT catabolic process"/>
    <property type="evidence" value="ECO:0007669"/>
    <property type="project" value="TreeGrafter"/>
</dbReference>